<name>A0A9D1NNR5_9BACT</name>
<dbReference type="HAMAP" id="MF_01283">
    <property type="entry name" value="RibBA"/>
    <property type="match status" value="1"/>
</dbReference>
<feature type="binding site" evidence="20">
    <location>
        <position position="152"/>
    </location>
    <ligand>
        <name>Mg(2+)</name>
        <dbReference type="ChEBI" id="CHEBI:18420"/>
        <label>2</label>
    </ligand>
</feature>
<dbReference type="SUPFAM" id="SSF142695">
    <property type="entry name" value="RibA-like"/>
    <property type="match status" value="1"/>
</dbReference>
<comment type="pathway">
    <text evidence="5 20">Cofactor biosynthesis; riboflavin biosynthesis; 2-hydroxy-3-oxobutyl phosphate from D-ribulose 5-phosphate: step 1/1.</text>
</comment>
<dbReference type="InterPro" id="IPR000926">
    <property type="entry name" value="RibA"/>
</dbReference>
<dbReference type="SUPFAM" id="SSF55821">
    <property type="entry name" value="YrdC/RibB"/>
    <property type="match status" value="1"/>
</dbReference>
<evidence type="ECO:0000256" key="3">
    <source>
        <dbReference type="ARBA" id="ARBA00002284"/>
    </source>
</evidence>
<feature type="site" description="Essential for DHBP synthase activity" evidence="20">
    <location>
        <position position="135"/>
    </location>
</feature>
<dbReference type="GO" id="GO:0003935">
    <property type="term" value="F:GTP cyclohydrolase II activity"/>
    <property type="evidence" value="ECO:0007669"/>
    <property type="project" value="UniProtKB-UniRule"/>
</dbReference>
<feature type="binding site" evidence="20">
    <location>
        <position position="266"/>
    </location>
    <ligand>
        <name>Zn(2+)</name>
        <dbReference type="ChEBI" id="CHEBI:29105"/>
        <note>catalytic</note>
    </ligand>
</feature>
<dbReference type="GO" id="GO:0030145">
    <property type="term" value="F:manganese ion binding"/>
    <property type="evidence" value="ECO:0007669"/>
    <property type="project" value="UniProtKB-UniRule"/>
</dbReference>
<evidence type="ECO:0000256" key="6">
    <source>
        <dbReference type="ARBA" id="ARBA00005520"/>
    </source>
</evidence>
<feature type="active site" description="Proton acceptor; for GTP cyclohydrolase activity" evidence="20">
    <location>
        <position position="338"/>
    </location>
</feature>
<evidence type="ECO:0000256" key="19">
    <source>
        <dbReference type="ARBA" id="ARBA00049295"/>
    </source>
</evidence>
<evidence type="ECO:0000256" key="12">
    <source>
        <dbReference type="ARBA" id="ARBA00022833"/>
    </source>
</evidence>
<dbReference type="GO" id="GO:0005525">
    <property type="term" value="F:GTP binding"/>
    <property type="evidence" value="ECO:0007669"/>
    <property type="project" value="UniProtKB-KW"/>
</dbReference>
<feature type="binding site" evidence="20">
    <location>
        <position position="326"/>
    </location>
    <ligand>
        <name>GTP</name>
        <dbReference type="ChEBI" id="CHEBI:37565"/>
    </ligand>
</feature>
<evidence type="ECO:0000259" key="21">
    <source>
        <dbReference type="Pfam" id="PF00925"/>
    </source>
</evidence>
<dbReference type="GO" id="GO:0008270">
    <property type="term" value="F:zinc ion binding"/>
    <property type="evidence" value="ECO:0007669"/>
    <property type="project" value="UniProtKB-UniRule"/>
</dbReference>
<dbReference type="Proteomes" id="UP000886845">
    <property type="component" value="Unassembled WGS sequence"/>
</dbReference>
<keyword evidence="17 20" id="KW-0511">Multifunctional enzyme</keyword>
<evidence type="ECO:0000256" key="20">
    <source>
        <dbReference type="HAMAP-Rule" id="MF_01283"/>
    </source>
</evidence>
<feature type="binding site" evidence="20">
    <location>
        <position position="38"/>
    </location>
    <ligand>
        <name>D-ribulose 5-phosphate</name>
        <dbReference type="ChEBI" id="CHEBI:58121"/>
    </ligand>
</feature>
<comment type="catalytic activity">
    <reaction evidence="19 20">
        <text>GTP + 4 H2O = 2,5-diamino-6-hydroxy-4-(5-phosphoribosylamino)-pyrimidine + formate + 2 phosphate + 3 H(+)</text>
        <dbReference type="Rhea" id="RHEA:23704"/>
        <dbReference type="ChEBI" id="CHEBI:15377"/>
        <dbReference type="ChEBI" id="CHEBI:15378"/>
        <dbReference type="ChEBI" id="CHEBI:15740"/>
        <dbReference type="ChEBI" id="CHEBI:37565"/>
        <dbReference type="ChEBI" id="CHEBI:43474"/>
        <dbReference type="ChEBI" id="CHEBI:58614"/>
        <dbReference type="EC" id="3.5.4.25"/>
    </reaction>
</comment>
<dbReference type="HAMAP" id="MF_00179">
    <property type="entry name" value="RibA"/>
    <property type="match status" value="1"/>
</dbReference>
<protein>
    <recommendedName>
        <fullName evidence="20">Riboflavin biosynthesis protein RibBA</fullName>
    </recommendedName>
    <domain>
        <recommendedName>
            <fullName evidence="20">3,4-dihydroxy-2-butanone 4-phosphate synthase</fullName>
            <shortName evidence="20">DHBP synthase</shortName>
            <ecNumber evidence="20">4.1.99.12</ecNumber>
        </recommendedName>
    </domain>
    <domain>
        <recommendedName>
            <fullName evidence="20">GTP cyclohydrolase-2</fullName>
            <ecNumber evidence="20">3.5.4.25</ecNumber>
        </recommendedName>
        <alternativeName>
            <fullName evidence="20">GTP cyclohydrolase II</fullName>
        </alternativeName>
    </domain>
</protein>
<dbReference type="Pfam" id="PF00925">
    <property type="entry name" value="GTP_cyclohydro2"/>
    <property type="match status" value="1"/>
</dbReference>
<dbReference type="InterPro" id="IPR000422">
    <property type="entry name" value="DHBP_synthase_RibB"/>
</dbReference>
<evidence type="ECO:0000256" key="14">
    <source>
        <dbReference type="ARBA" id="ARBA00023134"/>
    </source>
</evidence>
<dbReference type="Gene3D" id="3.90.870.10">
    <property type="entry name" value="DHBP synthase"/>
    <property type="match status" value="1"/>
</dbReference>
<feature type="binding site" evidence="20">
    <location>
        <position position="361"/>
    </location>
    <ligand>
        <name>GTP</name>
        <dbReference type="ChEBI" id="CHEBI:37565"/>
    </ligand>
</feature>
<dbReference type="InterPro" id="IPR017945">
    <property type="entry name" value="DHBP_synth_RibB-like_a/b_dom"/>
</dbReference>
<feature type="binding site" evidence="20">
    <location>
        <position position="282"/>
    </location>
    <ligand>
        <name>GTP</name>
        <dbReference type="ChEBI" id="CHEBI:37565"/>
    </ligand>
</feature>
<keyword evidence="9 20" id="KW-0479">Metal-binding</keyword>
<evidence type="ECO:0000256" key="16">
    <source>
        <dbReference type="ARBA" id="ARBA00023239"/>
    </source>
</evidence>
<feature type="active site" description="Nucleophile; for GTP cyclohydrolase activity" evidence="20">
    <location>
        <position position="340"/>
    </location>
</feature>
<feature type="binding site" evidence="20">
    <location>
        <position position="34"/>
    </location>
    <ligand>
        <name>Mg(2+)</name>
        <dbReference type="ChEBI" id="CHEBI:18420"/>
        <label>1</label>
    </ligand>
</feature>
<evidence type="ECO:0000256" key="17">
    <source>
        <dbReference type="ARBA" id="ARBA00023268"/>
    </source>
</evidence>
<dbReference type="GO" id="GO:0009231">
    <property type="term" value="P:riboflavin biosynthetic process"/>
    <property type="evidence" value="ECO:0007669"/>
    <property type="project" value="UniProtKB-UniRule"/>
</dbReference>
<dbReference type="CDD" id="cd00641">
    <property type="entry name" value="GTP_cyclohydro2"/>
    <property type="match status" value="1"/>
</dbReference>
<feature type="binding site" evidence="20">
    <location>
        <begin position="33"/>
        <end position="34"/>
    </location>
    <ligand>
        <name>D-ribulose 5-phosphate</name>
        <dbReference type="ChEBI" id="CHEBI:58121"/>
    </ligand>
</feature>
<feature type="binding site" evidence="20">
    <location>
        <begin position="149"/>
        <end position="153"/>
    </location>
    <ligand>
        <name>D-ribulose 5-phosphate</name>
        <dbReference type="ChEBI" id="CHEBI:58121"/>
    </ligand>
</feature>
<dbReference type="NCBIfam" id="TIGR00505">
    <property type="entry name" value="ribA"/>
    <property type="match status" value="1"/>
</dbReference>
<keyword evidence="15 20" id="KW-0464">Manganese</keyword>
<evidence type="ECO:0000256" key="7">
    <source>
        <dbReference type="ARBA" id="ARBA00008976"/>
    </source>
</evidence>
<dbReference type="InterPro" id="IPR032677">
    <property type="entry name" value="GTP_cyclohydro_II"/>
</dbReference>
<organism evidence="22 23">
    <name type="scientific">Candidatus Spyradenecus faecavium</name>
    <dbReference type="NCBI Taxonomy" id="2840947"/>
    <lineage>
        <taxon>Bacteria</taxon>
        <taxon>Pseudomonadati</taxon>
        <taxon>Lentisphaerota</taxon>
        <taxon>Lentisphaeria</taxon>
        <taxon>Lentisphaerales</taxon>
        <taxon>Lentisphaeraceae</taxon>
        <taxon>Lentisphaeraceae incertae sedis</taxon>
        <taxon>Candidatus Spyradenecus</taxon>
    </lineage>
</organism>
<keyword evidence="10 20" id="KW-0547">Nucleotide-binding</keyword>
<dbReference type="NCBIfam" id="NF001591">
    <property type="entry name" value="PRK00393.1"/>
    <property type="match status" value="1"/>
</dbReference>
<evidence type="ECO:0000256" key="10">
    <source>
        <dbReference type="ARBA" id="ARBA00022741"/>
    </source>
</evidence>
<feature type="region of interest" description="GTP cyclohydrolase II" evidence="20">
    <location>
        <begin position="211"/>
        <end position="406"/>
    </location>
</feature>
<keyword evidence="8 20" id="KW-0686">Riboflavin biosynthesis</keyword>
<evidence type="ECO:0000313" key="23">
    <source>
        <dbReference type="Proteomes" id="UP000886845"/>
    </source>
</evidence>
<comment type="similarity">
    <text evidence="7 20">In the C-terminal section; belongs to the GTP cyclohydrolase II family.</text>
</comment>
<evidence type="ECO:0000256" key="2">
    <source>
        <dbReference type="ARBA" id="ARBA00001936"/>
    </source>
</evidence>
<feature type="site" description="Essential for DHBP synthase activity" evidence="20">
    <location>
        <position position="173"/>
    </location>
</feature>
<dbReference type="AlphaFoldDB" id="A0A9D1NNR5"/>
<dbReference type="NCBIfam" id="TIGR00506">
    <property type="entry name" value="ribB"/>
    <property type="match status" value="1"/>
</dbReference>
<comment type="cofactor">
    <cofactor evidence="20">
        <name>Mg(2+)</name>
        <dbReference type="ChEBI" id="CHEBI:18420"/>
    </cofactor>
    <cofactor evidence="20">
        <name>Mn(2+)</name>
        <dbReference type="ChEBI" id="CHEBI:29035"/>
    </cofactor>
    <text evidence="20">Binds 2 divalent metal cations per subunit. Magnesium or manganese.</text>
</comment>
<dbReference type="EMBL" id="DVOR01000140">
    <property type="protein sequence ID" value="HIV09335.1"/>
    <property type="molecule type" value="Genomic_DNA"/>
</dbReference>
<comment type="function">
    <text evidence="3 20">Catalyzes the conversion of D-ribulose 5-phosphate to formate and 3,4-dihydroxy-2-butanone 4-phosphate.</text>
</comment>
<dbReference type="NCBIfam" id="NF006803">
    <property type="entry name" value="PRK09311.1"/>
    <property type="match status" value="1"/>
</dbReference>
<evidence type="ECO:0000256" key="11">
    <source>
        <dbReference type="ARBA" id="ARBA00022801"/>
    </source>
</evidence>
<evidence type="ECO:0000256" key="5">
    <source>
        <dbReference type="ARBA" id="ARBA00004904"/>
    </source>
</evidence>
<evidence type="ECO:0000256" key="18">
    <source>
        <dbReference type="ARBA" id="ARBA00043932"/>
    </source>
</evidence>
<accession>A0A9D1NNR5</accession>
<comment type="cofactor">
    <cofactor evidence="2">
        <name>Mn(2+)</name>
        <dbReference type="ChEBI" id="CHEBI:29035"/>
    </cofactor>
</comment>
<feature type="binding site" evidence="20">
    <location>
        <begin position="261"/>
        <end position="265"/>
    </location>
    <ligand>
        <name>GTP</name>
        <dbReference type="ChEBI" id="CHEBI:37565"/>
    </ligand>
</feature>
<reference evidence="22" key="1">
    <citation type="submission" date="2020-10" db="EMBL/GenBank/DDBJ databases">
        <authorList>
            <person name="Gilroy R."/>
        </authorList>
    </citation>
    <scope>NUCLEOTIDE SEQUENCE</scope>
    <source>
        <strain evidence="22">35461</strain>
    </source>
</reference>
<feature type="domain" description="GTP cyclohydrolase II" evidence="21">
    <location>
        <begin position="216"/>
        <end position="382"/>
    </location>
</feature>
<feature type="binding site" evidence="20">
    <location>
        <position position="366"/>
    </location>
    <ligand>
        <name>GTP</name>
        <dbReference type="ChEBI" id="CHEBI:37565"/>
    </ligand>
</feature>
<comment type="caution">
    <text evidence="22">The sequence shown here is derived from an EMBL/GenBank/DDBJ whole genome shotgun (WGS) entry which is preliminary data.</text>
</comment>
<evidence type="ECO:0000256" key="1">
    <source>
        <dbReference type="ARBA" id="ARBA00000141"/>
    </source>
</evidence>
<feature type="binding site" evidence="20">
    <location>
        <position position="34"/>
    </location>
    <ligand>
        <name>Mg(2+)</name>
        <dbReference type="ChEBI" id="CHEBI:18420"/>
        <label>2</label>
    </ligand>
</feature>
<dbReference type="GO" id="GO:0008686">
    <property type="term" value="F:3,4-dihydroxy-2-butanone-4-phosphate synthase activity"/>
    <property type="evidence" value="ECO:0007669"/>
    <property type="project" value="UniProtKB-UniRule"/>
</dbReference>
<dbReference type="GO" id="GO:0005829">
    <property type="term" value="C:cytosol"/>
    <property type="evidence" value="ECO:0007669"/>
    <property type="project" value="TreeGrafter"/>
</dbReference>
<comment type="cofactor">
    <cofactor evidence="20">
        <name>Zn(2+)</name>
        <dbReference type="ChEBI" id="CHEBI:29105"/>
    </cofactor>
    <text evidence="20">Binds 1 zinc ion per subunit.</text>
</comment>
<keyword evidence="11 20" id="KW-0378">Hydrolase</keyword>
<dbReference type="EC" id="3.5.4.25" evidence="20"/>
<evidence type="ECO:0000256" key="15">
    <source>
        <dbReference type="ARBA" id="ARBA00023211"/>
    </source>
</evidence>
<dbReference type="Gene3D" id="3.40.50.10990">
    <property type="entry name" value="GTP cyclohydrolase II"/>
    <property type="match status" value="1"/>
</dbReference>
<dbReference type="EC" id="4.1.99.12" evidence="20"/>
<keyword evidence="13 20" id="KW-0460">Magnesium</keyword>
<evidence type="ECO:0000256" key="9">
    <source>
        <dbReference type="ARBA" id="ARBA00022723"/>
    </source>
</evidence>
<feature type="binding site" evidence="20">
    <location>
        <position position="173"/>
    </location>
    <ligand>
        <name>D-ribulose 5-phosphate</name>
        <dbReference type="ChEBI" id="CHEBI:58121"/>
    </ligand>
</feature>
<comment type="similarity">
    <text evidence="6 20">In the N-terminal section; belongs to the DHBP synthase family.</text>
</comment>
<feature type="binding site" evidence="20">
    <location>
        <position position="279"/>
    </location>
    <ligand>
        <name>Zn(2+)</name>
        <dbReference type="ChEBI" id="CHEBI:29105"/>
        <note>catalytic</note>
    </ligand>
</feature>
<comment type="function">
    <text evidence="18 20">Catalyzes the conversion of GTP to 2,5-diamino-6-ribosylamino-4(3H)-pyrimidinone 5'-phosphate (DARP), formate and pyrophosphate.</text>
</comment>
<dbReference type="Pfam" id="PF00926">
    <property type="entry name" value="DHBP_synthase"/>
    <property type="match status" value="1"/>
</dbReference>
<feature type="region of interest" description="DHBP synthase" evidence="20">
    <location>
        <begin position="1"/>
        <end position="210"/>
    </location>
</feature>
<dbReference type="FunFam" id="3.90.870.10:FF:000001">
    <property type="entry name" value="Riboflavin biosynthesis protein RibBA"/>
    <property type="match status" value="1"/>
</dbReference>
<reference evidence="22" key="2">
    <citation type="journal article" date="2021" name="PeerJ">
        <title>Extensive microbial diversity within the chicken gut microbiome revealed by metagenomics and culture.</title>
        <authorList>
            <person name="Gilroy R."/>
            <person name="Ravi A."/>
            <person name="Getino M."/>
            <person name="Pursley I."/>
            <person name="Horton D.L."/>
            <person name="Alikhan N.F."/>
            <person name="Baker D."/>
            <person name="Gharbi K."/>
            <person name="Hall N."/>
            <person name="Watson M."/>
            <person name="Adriaenssens E.M."/>
            <person name="Foster-Nyarko E."/>
            <person name="Jarju S."/>
            <person name="Secka A."/>
            <person name="Antonio M."/>
            <person name="Oren A."/>
            <person name="Chaudhuri R.R."/>
            <person name="La Ragione R."/>
            <person name="Hildebrand F."/>
            <person name="Pallen M.J."/>
        </authorList>
    </citation>
    <scope>NUCLEOTIDE SEQUENCE</scope>
    <source>
        <strain evidence="22">35461</strain>
    </source>
</reference>
<comment type="pathway">
    <text evidence="4 20">Cofactor biosynthesis; riboflavin biosynthesis; 5-amino-6-(D-ribitylamino)uracil from GTP: step 1/4.</text>
</comment>
<evidence type="ECO:0000256" key="4">
    <source>
        <dbReference type="ARBA" id="ARBA00004853"/>
    </source>
</evidence>
<evidence type="ECO:0000256" key="13">
    <source>
        <dbReference type="ARBA" id="ARBA00022842"/>
    </source>
</evidence>
<dbReference type="PANTHER" id="PTHR21327">
    <property type="entry name" value="GTP CYCLOHYDROLASE II-RELATED"/>
    <property type="match status" value="1"/>
</dbReference>
<dbReference type="GO" id="GO:0000287">
    <property type="term" value="F:magnesium ion binding"/>
    <property type="evidence" value="ECO:0007669"/>
    <property type="project" value="UniProtKB-UniRule"/>
</dbReference>
<evidence type="ECO:0000313" key="22">
    <source>
        <dbReference type="EMBL" id="HIV09335.1"/>
    </source>
</evidence>
<sequence>MAEDLEAALDPIEACLEDIRAGKFVVIVDDAQRENEGDLIMAAEKVTPEAVNFCIREARGLLCAPCDGAILDRLGIALAPSVNRGDRFATAFTLSVDGAPRTGVTTGISAADRAKAVRLLVDESATADDFVSPGHTFPLRPQPGGVLRRAGHTEATVDLARLAGLKPAGICCEIVGEDGTMARLPDLIPFARKHGLRICSVERLIAYRRAHESLVERVESVDLPTAYGHFRLTMFRGKLDGLEHLALTMGDLAGDPPPLVRVHSECLTGDVFGSARCDCGWQLHQAMTAIAKEGRGCLLYMRQEGRGIGLANKLHAYKLQEQGCDTVEANVRLGFAPDLRDYGIGAQILAELGITRLRLMTNNPQKVVGLAGHGLEISERVPIVAHAGPFNAHYLETKREKMGHLL</sequence>
<comment type="catalytic activity">
    <reaction evidence="1 20">
        <text>D-ribulose 5-phosphate = (2S)-2-hydroxy-3-oxobutyl phosphate + formate + H(+)</text>
        <dbReference type="Rhea" id="RHEA:18457"/>
        <dbReference type="ChEBI" id="CHEBI:15378"/>
        <dbReference type="ChEBI" id="CHEBI:15740"/>
        <dbReference type="ChEBI" id="CHEBI:58121"/>
        <dbReference type="ChEBI" id="CHEBI:58830"/>
        <dbReference type="EC" id="4.1.99.12"/>
    </reaction>
</comment>
<dbReference type="InterPro" id="IPR036144">
    <property type="entry name" value="RibA-like_sf"/>
</dbReference>
<keyword evidence="16 20" id="KW-0456">Lyase</keyword>
<dbReference type="PIRSF" id="PIRSF001259">
    <property type="entry name" value="RibA"/>
    <property type="match status" value="1"/>
</dbReference>
<dbReference type="FunFam" id="3.40.50.10990:FF:000001">
    <property type="entry name" value="Riboflavin biosynthesis protein RibBA"/>
    <property type="match status" value="1"/>
</dbReference>
<feature type="binding site" evidence="20">
    <location>
        <position position="277"/>
    </location>
    <ligand>
        <name>Zn(2+)</name>
        <dbReference type="ChEBI" id="CHEBI:29105"/>
        <note>catalytic</note>
    </ligand>
</feature>
<keyword evidence="14 20" id="KW-0342">GTP-binding</keyword>
<proteinExistence type="inferred from homology"/>
<gene>
    <name evidence="20" type="primary">ribBA</name>
    <name evidence="22" type="ORF">IAC79_04395</name>
</gene>
<keyword evidence="12 20" id="KW-0862">Zinc</keyword>
<evidence type="ECO:0000256" key="8">
    <source>
        <dbReference type="ARBA" id="ARBA00022619"/>
    </source>
</evidence>
<dbReference type="PANTHER" id="PTHR21327:SF18">
    <property type="entry name" value="3,4-DIHYDROXY-2-BUTANONE 4-PHOSPHATE SYNTHASE"/>
    <property type="match status" value="1"/>
</dbReference>
<dbReference type="InterPro" id="IPR016299">
    <property type="entry name" value="Riboflavin_synth_RibBA"/>
</dbReference>
<feature type="binding site" evidence="20">
    <location>
        <begin position="304"/>
        <end position="306"/>
    </location>
    <ligand>
        <name>GTP</name>
        <dbReference type="ChEBI" id="CHEBI:37565"/>
    </ligand>
</feature>